<evidence type="ECO:0000259" key="5">
    <source>
        <dbReference type="Pfam" id="PF01979"/>
    </source>
</evidence>
<dbReference type="PANTHER" id="PTHR11271">
    <property type="entry name" value="GUANINE DEAMINASE"/>
    <property type="match status" value="1"/>
</dbReference>
<keyword evidence="4" id="KW-0862">Zinc</keyword>
<dbReference type="InterPro" id="IPR051607">
    <property type="entry name" value="Metallo-dep_hydrolases"/>
</dbReference>
<dbReference type="GO" id="GO:0008270">
    <property type="term" value="F:zinc ion binding"/>
    <property type="evidence" value="ECO:0007669"/>
    <property type="project" value="TreeGrafter"/>
</dbReference>
<dbReference type="InterPro" id="IPR011059">
    <property type="entry name" value="Metal-dep_hydrolase_composite"/>
</dbReference>
<sequence>MTLYRALVVDVAANPFTTDPTAALRADDDCGLLVRDGRVVARAPYADLVRDHPDEETVDLREGVLLPGFVDTHVHYPQVRAIGGLGMPLLDWLRDCALPEEARLADHAYAAVVAEEFLDGLVAAGTTTALVFGSHFADAVDTLFTAAEHRGLRITAGQVVSDRILRGELLTAPEVALSEGRKLIERWHGAGSGRLRYAVTPRFSLSASEPMLDVCAELLGLTDGAWLTSHVNENGVEVEEVRALFPDRRDYLDTYAHHGLVGPRTVLAHNVHPTDHELDVLADARAWVAHCPTSNAALGSGLFPLRRHLERGVGVALGSDVGAGTGFSLVKEGLQAYFVQQLLGPAGVPLSPVHLLHLATRAGAEALGLSDRVGDLAAGKDFDAVWLRPAAGSTLAVNVAHAKDASDLLARVFALATPADVAGVWAADRPLRASTSLASGSSGGPY</sequence>
<accession>A0A1H2MXI9</accession>
<gene>
    <name evidence="6" type="ORF">SAMN04488544_2809</name>
</gene>
<comment type="cofactor">
    <cofactor evidence="1">
        <name>Zn(2+)</name>
        <dbReference type="ChEBI" id="CHEBI:29105"/>
    </cofactor>
</comment>
<dbReference type="Pfam" id="PF01979">
    <property type="entry name" value="Amidohydro_1"/>
    <property type="match status" value="1"/>
</dbReference>
<dbReference type="GO" id="GO:0005829">
    <property type="term" value="C:cytosol"/>
    <property type="evidence" value="ECO:0007669"/>
    <property type="project" value="TreeGrafter"/>
</dbReference>
<evidence type="ECO:0000313" key="6">
    <source>
        <dbReference type="EMBL" id="SDU97276.1"/>
    </source>
</evidence>
<dbReference type="STRING" id="546874.SAMN04488544_2809"/>
<feature type="domain" description="Amidohydrolase-related" evidence="5">
    <location>
        <begin position="64"/>
        <end position="426"/>
    </location>
</feature>
<dbReference type="Proteomes" id="UP000198825">
    <property type="component" value="Chromosome I"/>
</dbReference>
<evidence type="ECO:0000256" key="1">
    <source>
        <dbReference type="ARBA" id="ARBA00001947"/>
    </source>
</evidence>
<dbReference type="PANTHER" id="PTHR11271:SF6">
    <property type="entry name" value="GUANINE DEAMINASE"/>
    <property type="match status" value="1"/>
</dbReference>
<evidence type="ECO:0000256" key="3">
    <source>
        <dbReference type="ARBA" id="ARBA00022801"/>
    </source>
</evidence>
<dbReference type="GO" id="GO:0006147">
    <property type="term" value="P:guanine catabolic process"/>
    <property type="evidence" value="ECO:0007669"/>
    <property type="project" value="UniProtKB-UniPathway"/>
</dbReference>
<dbReference type="EMBL" id="LT629799">
    <property type="protein sequence ID" value="SDU97276.1"/>
    <property type="molecule type" value="Genomic_DNA"/>
</dbReference>
<dbReference type="AlphaFoldDB" id="A0A1H2MXI9"/>
<dbReference type="OrthoDB" id="3189065at2"/>
<evidence type="ECO:0000313" key="7">
    <source>
        <dbReference type="Proteomes" id="UP000198825"/>
    </source>
</evidence>
<dbReference type="UniPathway" id="UPA00603">
    <property type="reaction ID" value="UER00660"/>
</dbReference>
<name>A0A1H2MXI9_9ACTN</name>
<dbReference type="InterPro" id="IPR006680">
    <property type="entry name" value="Amidohydro-rel"/>
</dbReference>
<dbReference type="Gene3D" id="2.30.40.10">
    <property type="entry name" value="Urease, subunit C, domain 1"/>
    <property type="match status" value="1"/>
</dbReference>
<protein>
    <submittedName>
        <fullName evidence="6">Guanine deaminase</fullName>
    </submittedName>
</protein>
<dbReference type="SUPFAM" id="SSF51556">
    <property type="entry name" value="Metallo-dependent hydrolases"/>
    <property type="match status" value="1"/>
</dbReference>
<evidence type="ECO:0000256" key="2">
    <source>
        <dbReference type="ARBA" id="ARBA00022723"/>
    </source>
</evidence>
<organism evidence="6 7">
    <name type="scientific">Microlunatus sagamiharensis</name>
    <dbReference type="NCBI Taxonomy" id="546874"/>
    <lineage>
        <taxon>Bacteria</taxon>
        <taxon>Bacillati</taxon>
        <taxon>Actinomycetota</taxon>
        <taxon>Actinomycetes</taxon>
        <taxon>Propionibacteriales</taxon>
        <taxon>Propionibacteriaceae</taxon>
        <taxon>Microlunatus</taxon>
    </lineage>
</organism>
<dbReference type="InterPro" id="IPR032466">
    <property type="entry name" value="Metal_Hydrolase"/>
</dbReference>
<proteinExistence type="predicted"/>
<dbReference type="SUPFAM" id="SSF51338">
    <property type="entry name" value="Composite domain of metallo-dependent hydrolases"/>
    <property type="match status" value="1"/>
</dbReference>
<keyword evidence="3" id="KW-0378">Hydrolase</keyword>
<dbReference type="RefSeq" id="WP_091075368.1">
    <property type="nucleotide sequence ID" value="NZ_LT629799.1"/>
</dbReference>
<dbReference type="GO" id="GO:0008892">
    <property type="term" value="F:guanine deaminase activity"/>
    <property type="evidence" value="ECO:0007669"/>
    <property type="project" value="TreeGrafter"/>
</dbReference>
<reference evidence="7" key="1">
    <citation type="submission" date="2016-10" db="EMBL/GenBank/DDBJ databases">
        <authorList>
            <person name="Varghese N."/>
            <person name="Submissions S."/>
        </authorList>
    </citation>
    <scope>NUCLEOTIDE SEQUENCE [LARGE SCALE GENOMIC DNA]</scope>
    <source>
        <strain evidence="7">DSM 21743</strain>
    </source>
</reference>
<dbReference type="NCBIfam" id="NF006679">
    <property type="entry name" value="PRK09228.1"/>
    <property type="match status" value="1"/>
</dbReference>
<dbReference type="Gene3D" id="3.20.20.140">
    <property type="entry name" value="Metal-dependent hydrolases"/>
    <property type="match status" value="1"/>
</dbReference>
<keyword evidence="7" id="KW-1185">Reference proteome</keyword>
<keyword evidence="2" id="KW-0479">Metal-binding</keyword>
<evidence type="ECO:0000256" key="4">
    <source>
        <dbReference type="ARBA" id="ARBA00022833"/>
    </source>
</evidence>